<gene>
    <name evidence="1" type="ORF">F5050DRAFT_1536775</name>
</gene>
<dbReference type="EMBL" id="MU790611">
    <property type="protein sequence ID" value="KAJ3996503.1"/>
    <property type="molecule type" value="Genomic_DNA"/>
</dbReference>
<dbReference type="Proteomes" id="UP001163828">
    <property type="component" value="Unassembled WGS sequence"/>
</dbReference>
<keyword evidence="2" id="KW-1185">Reference proteome</keyword>
<protein>
    <submittedName>
        <fullName evidence="1">Uncharacterized protein</fullName>
    </submittedName>
</protein>
<sequence>KSLPDYLELAKEGEAIRILGAWYGNNIRAEQIWTPILEKIDKNLERWSRNSPTMEGRRHIIQMIIGGMTQYLTAVQGMPKSIEKRLEKRISNFLWKERNHHPVSSSVTQAPISEGG</sequence>
<feature type="non-terminal residue" evidence="1">
    <location>
        <position position="1"/>
    </location>
</feature>
<organism evidence="1 2">
    <name type="scientific">Lentinula boryana</name>
    <dbReference type="NCBI Taxonomy" id="40481"/>
    <lineage>
        <taxon>Eukaryota</taxon>
        <taxon>Fungi</taxon>
        <taxon>Dikarya</taxon>
        <taxon>Basidiomycota</taxon>
        <taxon>Agaricomycotina</taxon>
        <taxon>Agaricomycetes</taxon>
        <taxon>Agaricomycetidae</taxon>
        <taxon>Agaricales</taxon>
        <taxon>Marasmiineae</taxon>
        <taxon>Omphalotaceae</taxon>
        <taxon>Lentinula</taxon>
    </lineage>
</organism>
<accession>A0ABQ8QDD8</accession>
<feature type="non-terminal residue" evidence="1">
    <location>
        <position position="116"/>
    </location>
</feature>
<evidence type="ECO:0000313" key="2">
    <source>
        <dbReference type="Proteomes" id="UP001163828"/>
    </source>
</evidence>
<reference evidence="1" key="1">
    <citation type="submission" date="2022-08" db="EMBL/GenBank/DDBJ databases">
        <authorList>
            <consortium name="DOE Joint Genome Institute"/>
            <person name="Min B."/>
            <person name="Riley R."/>
            <person name="Sierra-Patev S."/>
            <person name="Naranjo-Ortiz M."/>
            <person name="Looney B."/>
            <person name="Konkel Z."/>
            <person name="Slot J.C."/>
            <person name="Sakamoto Y."/>
            <person name="Steenwyk J.L."/>
            <person name="Rokas A."/>
            <person name="Carro J."/>
            <person name="Camarero S."/>
            <person name="Ferreira P."/>
            <person name="Molpeceres G."/>
            <person name="Ruiz-Duenas F.J."/>
            <person name="Serrano A."/>
            <person name="Henrissat B."/>
            <person name="Drula E."/>
            <person name="Hughes K.W."/>
            <person name="Mata J.L."/>
            <person name="Ishikawa N.K."/>
            <person name="Vargas-Isla R."/>
            <person name="Ushijima S."/>
            <person name="Smith C.A."/>
            <person name="Ahrendt S."/>
            <person name="Andreopoulos W."/>
            <person name="He G."/>
            <person name="Labutti K."/>
            <person name="Lipzen A."/>
            <person name="Ng V."/>
            <person name="Sandor L."/>
            <person name="Barry K."/>
            <person name="Martinez A.T."/>
            <person name="Xiao Y."/>
            <person name="Gibbons J.G."/>
            <person name="Terashima K."/>
            <person name="Hibbett D.S."/>
            <person name="Grigoriev I.V."/>
        </authorList>
    </citation>
    <scope>NUCLEOTIDE SEQUENCE</scope>
    <source>
        <strain evidence="1">TFB10827</strain>
    </source>
</reference>
<name>A0ABQ8QDD8_9AGAR</name>
<comment type="caution">
    <text evidence="1">The sequence shown here is derived from an EMBL/GenBank/DDBJ whole genome shotgun (WGS) entry which is preliminary data.</text>
</comment>
<evidence type="ECO:0000313" key="1">
    <source>
        <dbReference type="EMBL" id="KAJ3996503.1"/>
    </source>
</evidence>
<proteinExistence type="predicted"/>